<evidence type="ECO:0000313" key="2">
    <source>
        <dbReference type="EMBL" id="TEY30506.1"/>
    </source>
</evidence>
<keyword evidence="3" id="KW-1185">Reference proteome</keyword>
<evidence type="ECO:0000313" key="3">
    <source>
        <dbReference type="Proteomes" id="UP000297299"/>
    </source>
</evidence>
<protein>
    <submittedName>
        <fullName evidence="2">Uncharacterized protein</fullName>
    </submittedName>
</protein>
<sequence>MVSVVPITNTLRPDEEYSVPDGDDLVGSKTSELNGISSWYNLGTDESMEVADDSRRYEMVAQWYKWCDHKYPGTKLQDWPGIASAAGEDVDIRVLTRGHSLAGYAVLIFLEACYDVDKALCGTDLEALANVKVWHMPHEMKAYKYLLSHEMKLWWERELGELENEINSPFPRRVYLSLRIRDLQKCLVTLEHVMDCGEGIGTNIWTSMEEVCSDPPAGLSDAIYDRVETLKISIEILCKALERSIRRRIPYATSASINESEPEAVQTSTIDEENITPESDVVPSTRTNSLLEAIPLIYLQSIFKLVACGMAFP</sequence>
<gene>
    <name evidence="2" type="ORF">BOTCAL_0859g00030</name>
</gene>
<comment type="caution">
    <text evidence="2">The sequence shown here is derived from an EMBL/GenBank/DDBJ whole genome shotgun (WGS) entry which is preliminary data.</text>
</comment>
<organism evidence="2 3">
    <name type="scientific">Botryotinia calthae</name>
    <dbReference type="NCBI Taxonomy" id="38488"/>
    <lineage>
        <taxon>Eukaryota</taxon>
        <taxon>Fungi</taxon>
        <taxon>Dikarya</taxon>
        <taxon>Ascomycota</taxon>
        <taxon>Pezizomycotina</taxon>
        <taxon>Leotiomycetes</taxon>
        <taxon>Helotiales</taxon>
        <taxon>Sclerotiniaceae</taxon>
        <taxon>Botryotinia</taxon>
    </lineage>
</organism>
<feature type="compositionally biased region" description="Polar residues" evidence="1">
    <location>
        <begin position="260"/>
        <end position="269"/>
    </location>
</feature>
<dbReference type="EMBL" id="PHWZ01000855">
    <property type="protein sequence ID" value="TEY30506.1"/>
    <property type="molecule type" value="Genomic_DNA"/>
</dbReference>
<accession>A0A4Y8CH49</accession>
<dbReference type="OrthoDB" id="4733511at2759"/>
<dbReference type="AlphaFoldDB" id="A0A4Y8CH49"/>
<feature type="region of interest" description="Disordered" evidence="1">
    <location>
        <begin position="260"/>
        <end position="282"/>
    </location>
</feature>
<evidence type="ECO:0000256" key="1">
    <source>
        <dbReference type="SAM" id="MobiDB-lite"/>
    </source>
</evidence>
<name>A0A4Y8CH49_9HELO</name>
<reference evidence="2 3" key="1">
    <citation type="submission" date="2017-11" db="EMBL/GenBank/DDBJ databases">
        <title>Comparative genomics of Botrytis spp.</title>
        <authorList>
            <person name="Valero-Jimenez C.A."/>
            <person name="Tapia P."/>
            <person name="Veloso J."/>
            <person name="Silva-Moreno E."/>
            <person name="Staats M."/>
            <person name="Valdes J.H."/>
            <person name="Van Kan J.A.L."/>
        </authorList>
    </citation>
    <scope>NUCLEOTIDE SEQUENCE [LARGE SCALE GENOMIC DNA]</scope>
    <source>
        <strain evidence="2 3">MUCL2830</strain>
    </source>
</reference>
<dbReference type="Proteomes" id="UP000297299">
    <property type="component" value="Unassembled WGS sequence"/>
</dbReference>
<proteinExistence type="predicted"/>